<organism evidence="4 5">
    <name type="scientific">Durusdinium trenchii</name>
    <dbReference type="NCBI Taxonomy" id="1381693"/>
    <lineage>
        <taxon>Eukaryota</taxon>
        <taxon>Sar</taxon>
        <taxon>Alveolata</taxon>
        <taxon>Dinophyceae</taxon>
        <taxon>Suessiales</taxon>
        <taxon>Symbiodiniaceae</taxon>
        <taxon>Durusdinium</taxon>
    </lineage>
</organism>
<dbReference type="Gene3D" id="1.10.10.200">
    <property type="match status" value="1"/>
</dbReference>
<keyword evidence="5" id="KW-1185">Reference proteome</keyword>
<name>A0ABP0HXW9_9DINO</name>
<feature type="domain" description="TACO1/YebC-like N-terminal" evidence="3">
    <location>
        <begin position="80"/>
        <end position="144"/>
    </location>
</feature>
<dbReference type="PANTHER" id="PTHR12532:SF0">
    <property type="entry name" value="TRANSLATIONAL ACTIVATOR OF CYTOCHROME C OXIDASE 1"/>
    <property type="match status" value="1"/>
</dbReference>
<evidence type="ECO:0000259" key="2">
    <source>
        <dbReference type="Pfam" id="PF01709"/>
    </source>
</evidence>
<evidence type="ECO:0000313" key="5">
    <source>
        <dbReference type="Proteomes" id="UP001642464"/>
    </source>
</evidence>
<evidence type="ECO:0000256" key="1">
    <source>
        <dbReference type="ARBA" id="ARBA00008724"/>
    </source>
</evidence>
<dbReference type="SUPFAM" id="SSF75625">
    <property type="entry name" value="YebC-like"/>
    <property type="match status" value="1"/>
</dbReference>
<dbReference type="InterPro" id="IPR002876">
    <property type="entry name" value="Transcrip_reg_TACO1-like"/>
</dbReference>
<dbReference type="EMBL" id="CAXAMM010002180">
    <property type="protein sequence ID" value="CAK8995067.1"/>
    <property type="molecule type" value="Genomic_DNA"/>
</dbReference>
<dbReference type="Pfam" id="PF01709">
    <property type="entry name" value="Transcrip_reg"/>
    <property type="match status" value="1"/>
</dbReference>
<dbReference type="InterPro" id="IPR048300">
    <property type="entry name" value="TACO1_YebC-like_2nd/3rd_dom"/>
</dbReference>
<feature type="domain" description="TACO1/YebC-like second and third" evidence="2">
    <location>
        <begin position="151"/>
        <end position="305"/>
    </location>
</feature>
<dbReference type="InterPro" id="IPR026564">
    <property type="entry name" value="Transcrip_reg_TACO1-like_dom3"/>
</dbReference>
<evidence type="ECO:0000259" key="3">
    <source>
        <dbReference type="Pfam" id="PF20772"/>
    </source>
</evidence>
<dbReference type="InterPro" id="IPR029072">
    <property type="entry name" value="YebC-like"/>
</dbReference>
<comment type="caution">
    <text evidence="4">The sequence shown here is derived from an EMBL/GenBank/DDBJ whole genome shotgun (WGS) entry which is preliminary data.</text>
</comment>
<proteinExistence type="inferred from homology"/>
<dbReference type="PANTHER" id="PTHR12532">
    <property type="entry name" value="TRANSLATIONAL ACTIVATOR OF CYTOCHROME C OXIDASE 1"/>
    <property type="match status" value="1"/>
</dbReference>
<protein>
    <submittedName>
        <fullName evidence="4">Probable transcriptional regulatory protein Hhal_2210</fullName>
    </submittedName>
</protein>
<evidence type="ECO:0000313" key="4">
    <source>
        <dbReference type="EMBL" id="CAK8995067.1"/>
    </source>
</evidence>
<reference evidence="4 5" key="1">
    <citation type="submission" date="2024-02" db="EMBL/GenBank/DDBJ databases">
        <authorList>
            <person name="Chen Y."/>
            <person name="Shah S."/>
            <person name="Dougan E. K."/>
            <person name="Thang M."/>
            <person name="Chan C."/>
        </authorList>
    </citation>
    <scope>NUCLEOTIDE SEQUENCE [LARGE SCALE GENOMIC DNA]</scope>
</reference>
<sequence>MMALVAVTRLAAPVQPVAIARRTPARNSTPKAAHGRAALGSKLWLFGLVASAFTLRPVASTQRSRDSTRLIVRGRNYETNIRKKKGPAERKMAKLTQKHLRLIMIALKAGGPDPAANSMLDRYIRSALKDNVPRDTIDRRIKAFTEQKEAFEEVEVQGYGPGGAAVVVEAMTDNMNRTRSAIRDAFNSVKGEMKNVGDHIFQIVGVLEFEGVDEEKVLEVSMEADAAVEDIITREDGIVEAITTTEDFHSAVTAFEGAGLEPSKSEVVRRVQVEAPLSHEQSYEVLKLLHQLEDCDDVGEVHHNAVFDPDCELKFTPYGVPLAYTSRIASAAADFGHRTSGEMAAAVQPELSPRAAGAEKYVVGGEIFDLESSGVRKSHTRQARIRHHSNSDVIRDHLQPSPFLSAIPGSKEERERRVHVYGDFSVTPATMPKDTAYIHSGLKVVKYQTRSPGAFSPNARRVPAMQMIRSPR</sequence>
<gene>
    <name evidence="4" type="ORF">SCF082_LOCUS4205</name>
</gene>
<dbReference type="InterPro" id="IPR049083">
    <property type="entry name" value="TACO1_YebC_N"/>
</dbReference>
<accession>A0ABP0HXW9</accession>
<dbReference type="Gene3D" id="3.30.70.980">
    <property type="match status" value="2"/>
</dbReference>
<dbReference type="Proteomes" id="UP001642464">
    <property type="component" value="Unassembled WGS sequence"/>
</dbReference>
<dbReference type="HAMAP" id="MF_00693">
    <property type="entry name" value="Transcrip_reg_TACO1"/>
    <property type="match status" value="1"/>
</dbReference>
<comment type="similarity">
    <text evidence="1">Belongs to the TACO1 family.</text>
</comment>
<dbReference type="Pfam" id="PF20772">
    <property type="entry name" value="TACO1_YebC_N"/>
    <property type="match status" value="1"/>
</dbReference>
<dbReference type="InterPro" id="IPR017856">
    <property type="entry name" value="Integrase-like_N"/>
</dbReference>